<proteinExistence type="predicted"/>
<gene>
    <name evidence="1" type="ORF">M513_00689</name>
</gene>
<protein>
    <submittedName>
        <fullName evidence="1">Uncharacterized protein</fullName>
    </submittedName>
</protein>
<organism evidence="1 2">
    <name type="scientific">Trichuris suis</name>
    <name type="common">pig whipworm</name>
    <dbReference type="NCBI Taxonomy" id="68888"/>
    <lineage>
        <taxon>Eukaryota</taxon>
        <taxon>Metazoa</taxon>
        <taxon>Ecdysozoa</taxon>
        <taxon>Nematoda</taxon>
        <taxon>Enoplea</taxon>
        <taxon>Dorylaimia</taxon>
        <taxon>Trichinellida</taxon>
        <taxon>Trichuridae</taxon>
        <taxon>Trichuris</taxon>
    </lineage>
</organism>
<dbReference type="Proteomes" id="UP000030764">
    <property type="component" value="Unassembled WGS sequence"/>
</dbReference>
<accession>A0A085MML7</accession>
<reference evidence="1 2" key="1">
    <citation type="journal article" date="2014" name="Nat. Genet.">
        <title>Genome and transcriptome of the porcine whipworm Trichuris suis.</title>
        <authorList>
            <person name="Jex A.R."/>
            <person name="Nejsum P."/>
            <person name="Schwarz E.M."/>
            <person name="Hu L."/>
            <person name="Young N.D."/>
            <person name="Hall R.S."/>
            <person name="Korhonen P.K."/>
            <person name="Liao S."/>
            <person name="Thamsborg S."/>
            <person name="Xia J."/>
            <person name="Xu P."/>
            <person name="Wang S."/>
            <person name="Scheerlinck J.P."/>
            <person name="Hofmann A."/>
            <person name="Sternberg P.W."/>
            <person name="Wang J."/>
            <person name="Gasser R.B."/>
        </authorList>
    </citation>
    <scope>NUCLEOTIDE SEQUENCE [LARGE SCALE GENOMIC DNA]</scope>
    <source>
        <strain evidence="1">DCEP-RM93M</strain>
    </source>
</reference>
<evidence type="ECO:0000313" key="1">
    <source>
        <dbReference type="EMBL" id="KFD58463.1"/>
    </source>
</evidence>
<keyword evidence="2" id="KW-1185">Reference proteome</keyword>
<sequence length="157" mass="18172">MYVVLCSSPTQATMPPGSVGDNNEWSVALEIANSIKIPHDILRTPTSNTQVRVRLISYYACGLLFIIHSRALQCVCRALGNKTCYITKKQKRTIWYHRTFTIPTFTDMGPFDDPTYFTFRSIRRFYQFTILTIRDVNTSNLSTHRIQSKMKEFVTVF</sequence>
<dbReference type="AlphaFoldDB" id="A0A085MML7"/>
<evidence type="ECO:0000313" key="2">
    <source>
        <dbReference type="Proteomes" id="UP000030764"/>
    </source>
</evidence>
<name>A0A085MML7_9BILA</name>
<dbReference type="EMBL" id="KL363184">
    <property type="protein sequence ID" value="KFD58463.1"/>
    <property type="molecule type" value="Genomic_DNA"/>
</dbReference>